<dbReference type="NCBIfam" id="TIGR01539">
    <property type="entry name" value="portal_lambda"/>
    <property type="match status" value="1"/>
</dbReference>
<protein>
    <submittedName>
        <fullName evidence="2">Portal protein</fullName>
    </submittedName>
</protein>
<feature type="region of interest" description="Disordered" evidence="1">
    <location>
        <begin position="209"/>
        <end position="228"/>
    </location>
</feature>
<dbReference type="GO" id="GO:0005198">
    <property type="term" value="F:structural molecule activity"/>
    <property type="evidence" value="ECO:0007669"/>
    <property type="project" value="InterPro"/>
</dbReference>
<dbReference type="Pfam" id="PF05136">
    <property type="entry name" value="Phage_portal_2"/>
    <property type="match status" value="1"/>
</dbReference>
<feature type="region of interest" description="Disordered" evidence="1">
    <location>
        <begin position="24"/>
        <end position="48"/>
    </location>
</feature>
<name>A0A8S5SEX8_9CAUD</name>
<feature type="compositionally biased region" description="Gly residues" evidence="1">
    <location>
        <begin position="539"/>
        <end position="550"/>
    </location>
</feature>
<dbReference type="InterPro" id="IPR006429">
    <property type="entry name" value="Phage_lambda_portal"/>
</dbReference>
<organism evidence="2">
    <name type="scientific">Caudovirales sp. ctrNG92</name>
    <dbReference type="NCBI Taxonomy" id="2827638"/>
    <lineage>
        <taxon>Viruses</taxon>
        <taxon>Duplodnaviria</taxon>
        <taxon>Heunggongvirae</taxon>
        <taxon>Uroviricota</taxon>
        <taxon>Caudoviricetes</taxon>
    </lineage>
</organism>
<dbReference type="EMBL" id="BK032578">
    <property type="protein sequence ID" value="DAF49178.1"/>
    <property type="molecule type" value="Genomic_DNA"/>
</dbReference>
<sequence length="550" mass="60419">MAEHKKPEKPNLWERTVNVVSPRRAQEAFEKRLKRQTGGGGKKDGAGGARMAATGYGNSGASTTLNSLIGWIVNGGSAEDDIDLHGALLRKRARDLYAGGGLGRSGPATLSTSVVGWGIQPKPKIDGEALQMSDEACDEWERTALKEFKLWAESRMCDAQRQQTFYEMQQLAFLSMLISGDVFVLFGMKENSRTPYQTTLRLIEADRVSTPDGELGESESKELDGGGRIVDGVEMDAEGVVVRYHIASRHPLLENATADVTWQAIDAIGKDTGEPNILHIMTQERPEQRRGVPFVAAQIELLKQLDRYVKSELAASVVSSMLAVFITCDEDDGNLGIQDAVNEDEKVTDDDMKLELAPGAVYALPPGKKVTEVNPIRATSGLDSFVTTMEILVGAGLEIPKEVLIKKYDSNYTAARSALLDFWRTVRVYRTRFNAQFNQPIYEMWLAEAVAQGRVEAPGFFDDPAIRQAWSGCMWTGVSMGHVDPLKEVKAAAERINNNISTQEQEASAYDGGDWSAIVRQRRRENAELTRENVPENGQAGGNGGMDNEK</sequence>
<feature type="compositionally biased region" description="Basic and acidic residues" evidence="1">
    <location>
        <begin position="524"/>
        <end position="534"/>
    </location>
</feature>
<reference evidence="2" key="1">
    <citation type="journal article" date="2021" name="Proc. Natl. Acad. Sci. U.S.A.">
        <title>A Catalog of Tens of Thousands of Viruses from Human Metagenomes Reveals Hidden Associations with Chronic Diseases.</title>
        <authorList>
            <person name="Tisza M.J."/>
            <person name="Buck C.B."/>
        </authorList>
    </citation>
    <scope>NUCLEOTIDE SEQUENCE</scope>
    <source>
        <strain evidence="2">CtrNG92</strain>
    </source>
</reference>
<feature type="region of interest" description="Disordered" evidence="1">
    <location>
        <begin position="521"/>
        <end position="550"/>
    </location>
</feature>
<proteinExistence type="predicted"/>
<evidence type="ECO:0000256" key="1">
    <source>
        <dbReference type="SAM" id="MobiDB-lite"/>
    </source>
</evidence>
<dbReference type="GO" id="GO:0019068">
    <property type="term" value="P:virion assembly"/>
    <property type="evidence" value="ECO:0007669"/>
    <property type="project" value="InterPro"/>
</dbReference>
<evidence type="ECO:0000313" key="2">
    <source>
        <dbReference type="EMBL" id="DAF49178.1"/>
    </source>
</evidence>
<accession>A0A8S5SEX8</accession>